<comment type="function">
    <text evidence="4">Non-catalytic component of the proteasome, a multicatalytic proteinase complex which is characterized by its ability to cleave peptides with Arg, Phe, Tyr, Leu, and Glu adjacent to the leaving group at neutral or slightly basic pH. The proteasome has an ATP-dependent proteolytic activity.</text>
</comment>
<dbReference type="PROSITE" id="PS51476">
    <property type="entry name" value="PROTEASOME_BETA_2"/>
    <property type="match status" value="1"/>
</dbReference>
<dbReference type="InterPro" id="IPR023333">
    <property type="entry name" value="Proteasome_suB-type"/>
</dbReference>
<evidence type="ECO:0000313" key="6">
    <source>
        <dbReference type="EMBL" id="KAG9454605.1"/>
    </source>
</evidence>
<name>A0AAV7F0H7_ARIFI</name>
<organism evidence="6 7">
    <name type="scientific">Aristolochia fimbriata</name>
    <name type="common">White veined hardy Dutchman's pipe vine</name>
    <dbReference type="NCBI Taxonomy" id="158543"/>
    <lineage>
        <taxon>Eukaryota</taxon>
        <taxon>Viridiplantae</taxon>
        <taxon>Streptophyta</taxon>
        <taxon>Embryophyta</taxon>
        <taxon>Tracheophyta</taxon>
        <taxon>Spermatophyta</taxon>
        <taxon>Magnoliopsida</taxon>
        <taxon>Magnoliidae</taxon>
        <taxon>Piperales</taxon>
        <taxon>Aristolochiaceae</taxon>
        <taxon>Aristolochia</taxon>
    </lineage>
</organism>
<dbReference type="SUPFAM" id="SSF56235">
    <property type="entry name" value="N-terminal nucleophile aminohydrolases (Ntn hydrolases)"/>
    <property type="match status" value="1"/>
</dbReference>
<gene>
    <name evidence="6" type="ORF">H6P81_007509</name>
</gene>
<evidence type="ECO:0000313" key="7">
    <source>
        <dbReference type="Proteomes" id="UP000825729"/>
    </source>
</evidence>
<evidence type="ECO:0000256" key="1">
    <source>
        <dbReference type="ARBA" id="ARBA00022490"/>
    </source>
</evidence>
<keyword evidence="7" id="KW-1185">Reference proteome</keyword>
<dbReference type="PANTHER" id="PTHR11599">
    <property type="entry name" value="PROTEASOME SUBUNIT ALPHA/BETA"/>
    <property type="match status" value="1"/>
</dbReference>
<dbReference type="InterPro" id="IPR001353">
    <property type="entry name" value="Proteasome_sua/b"/>
</dbReference>
<dbReference type="FunFam" id="3.60.20.10:FF:000008">
    <property type="entry name" value="Proteasome subunit beta type-4"/>
    <property type="match status" value="1"/>
</dbReference>
<dbReference type="GO" id="GO:0005634">
    <property type="term" value="C:nucleus"/>
    <property type="evidence" value="ECO:0007669"/>
    <property type="project" value="UniProtKB-SubCell"/>
</dbReference>
<evidence type="ECO:0000256" key="4">
    <source>
        <dbReference type="ARBA" id="ARBA00024953"/>
    </source>
</evidence>
<evidence type="ECO:0000256" key="2">
    <source>
        <dbReference type="ARBA" id="ARBA00022942"/>
    </source>
</evidence>
<reference evidence="6 7" key="1">
    <citation type="submission" date="2021-07" db="EMBL/GenBank/DDBJ databases">
        <title>The Aristolochia fimbriata genome: insights into angiosperm evolution, floral development and chemical biosynthesis.</title>
        <authorList>
            <person name="Jiao Y."/>
        </authorList>
    </citation>
    <scope>NUCLEOTIDE SEQUENCE [LARGE SCALE GENOMIC DNA]</scope>
    <source>
        <strain evidence="6">IBCAS-2021</strain>
        <tissue evidence="6">Leaf</tissue>
    </source>
</reference>
<keyword evidence="3 5" id="KW-0539">Nucleus</keyword>
<dbReference type="GO" id="GO:0010498">
    <property type="term" value="P:proteasomal protein catabolic process"/>
    <property type="evidence" value="ECO:0007669"/>
    <property type="project" value="InterPro"/>
</dbReference>
<dbReference type="GO" id="GO:0005839">
    <property type="term" value="C:proteasome core complex"/>
    <property type="evidence" value="ECO:0007669"/>
    <property type="project" value="InterPro"/>
</dbReference>
<accession>A0AAV7F0H7</accession>
<dbReference type="CDD" id="cd03758">
    <property type="entry name" value="proteasome_beta_type_2"/>
    <property type="match status" value="1"/>
</dbReference>
<keyword evidence="2 5" id="KW-0647">Proteasome</keyword>
<evidence type="ECO:0000256" key="5">
    <source>
        <dbReference type="RuleBase" id="RU004203"/>
    </source>
</evidence>
<dbReference type="Pfam" id="PF00227">
    <property type="entry name" value="Proteasome"/>
    <property type="match status" value="1"/>
</dbReference>
<dbReference type="InterPro" id="IPR035206">
    <property type="entry name" value="Proteasome_beta2"/>
</dbReference>
<protein>
    <recommendedName>
        <fullName evidence="5">Proteasome subunit beta</fullName>
    </recommendedName>
</protein>
<dbReference type="Proteomes" id="UP000825729">
    <property type="component" value="Unassembled WGS sequence"/>
</dbReference>
<dbReference type="Gene3D" id="3.60.20.10">
    <property type="entry name" value="Glutamine Phosphoribosylpyrophosphate, subunit 1, domain 1"/>
    <property type="match status" value="1"/>
</dbReference>
<dbReference type="GO" id="GO:0005737">
    <property type="term" value="C:cytoplasm"/>
    <property type="evidence" value="ECO:0007669"/>
    <property type="project" value="UniProtKB-SubCell"/>
</dbReference>
<comment type="subunit">
    <text evidence="5">Component of the proteasome complex.</text>
</comment>
<comment type="similarity">
    <text evidence="5">Belongs to the peptidase T1B family.</text>
</comment>
<keyword evidence="1 5" id="KW-0963">Cytoplasm</keyword>
<dbReference type="InterPro" id="IPR050115">
    <property type="entry name" value="Proteasome_alpha"/>
</dbReference>
<comment type="subcellular location">
    <subcellularLocation>
        <location evidence="5">Cytoplasm</location>
    </subcellularLocation>
    <subcellularLocation>
        <location evidence="5">Nucleus</location>
    </subcellularLocation>
</comment>
<dbReference type="InterPro" id="IPR029055">
    <property type="entry name" value="Ntn_hydrolases_N"/>
</dbReference>
<evidence type="ECO:0000256" key="3">
    <source>
        <dbReference type="ARBA" id="ARBA00023242"/>
    </source>
</evidence>
<comment type="function">
    <text evidence="5">Component of the proteasome, a multicatalytic proteinase complex which is characterized by its ability to cleave peptides with Arg, Phe, Tyr, Leu, and Glu adjacent to the leaving group at neutral or slightly basic pH. The proteasome has an ATP-dependent proteolytic activity.</text>
</comment>
<sequence length="244" mass="26854">MGDSAANEVAGICRRGERMGGEPAAARTSFSLRTTSRLQKISMECVFGLVGNGFALVVADTSAVHSILVHKSNEDKIMVLDSHKLLGASGEGGDRVQFTEYIQKNVHLYQFRNGIPLTTAAAANFTRGELATALRKSPYFVNLLLAGYDKETGPSLYYIDYIATLHKIEKGAFGYGSYFSLAMMDRHYHPGMTVEEAIDLVDKCIMEIRFRLVVAPPNFVIKIVDKDGAREYAWRESVKDVSGA</sequence>
<dbReference type="EMBL" id="JAINDJ010000003">
    <property type="protein sequence ID" value="KAG9454605.1"/>
    <property type="molecule type" value="Genomic_DNA"/>
</dbReference>
<proteinExistence type="inferred from homology"/>
<comment type="caution">
    <text evidence="6">The sequence shown here is derived from an EMBL/GenBank/DDBJ whole genome shotgun (WGS) entry which is preliminary data.</text>
</comment>
<dbReference type="AlphaFoldDB" id="A0AAV7F0H7"/>